<accession>A0ABN8VYB1</accession>
<dbReference type="EMBL" id="OX336137">
    <property type="protein sequence ID" value="CAI2718737.1"/>
    <property type="molecule type" value="Genomic_DNA"/>
</dbReference>
<proteinExistence type="predicted"/>
<name>A0ABN8VYB1_9BACT</name>
<organism evidence="2 3">
    <name type="scientific">Nitrospina watsonii</name>
    <dbReference type="NCBI Taxonomy" id="1323948"/>
    <lineage>
        <taxon>Bacteria</taxon>
        <taxon>Pseudomonadati</taxon>
        <taxon>Nitrospinota/Tectimicrobiota group</taxon>
        <taxon>Nitrospinota</taxon>
        <taxon>Nitrospinia</taxon>
        <taxon>Nitrospinales</taxon>
        <taxon>Nitrospinaceae</taxon>
        <taxon>Nitrospina</taxon>
    </lineage>
</organism>
<protein>
    <submittedName>
        <fullName evidence="2">Uncharacterized protein</fullName>
    </submittedName>
</protein>
<evidence type="ECO:0000313" key="3">
    <source>
        <dbReference type="Proteomes" id="UP001157733"/>
    </source>
</evidence>
<evidence type="ECO:0000313" key="2">
    <source>
        <dbReference type="EMBL" id="CAI2718737.1"/>
    </source>
</evidence>
<gene>
    <name evidence="2" type="ORF">NSPWAT_1881</name>
</gene>
<reference evidence="2 3" key="1">
    <citation type="submission" date="2022-09" db="EMBL/GenBank/DDBJ databases">
        <authorList>
            <person name="Kop L."/>
        </authorList>
    </citation>
    <scope>NUCLEOTIDE SEQUENCE [LARGE SCALE GENOMIC DNA]</scope>
    <source>
        <strain evidence="2 3">347</strain>
    </source>
</reference>
<feature type="region of interest" description="Disordered" evidence="1">
    <location>
        <begin position="37"/>
        <end position="62"/>
    </location>
</feature>
<sequence>MRGLYDFSSFRGIAPVPPCKGGQGGSSLYVILSTSEGFDTSPQSPPCKGGEGFVSPFAKPGNTQRQQVVFEIEPSDLGSLDEQYPPSPLVEGLGGFFLQVFPNISEGVWSPRYRDPASLAQAITKFQQLLKQKPNVEEAKEG</sequence>
<evidence type="ECO:0000256" key="1">
    <source>
        <dbReference type="SAM" id="MobiDB-lite"/>
    </source>
</evidence>
<dbReference type="Proteomes" id="UP001157733">
    <property type="component" value="Chromosome"/>
</dbReference>
<keyword evidence="3" id="KW-1185">Reference proteome</keyword>